<dbReference type="PANTHER" id="PTHR43649:SF14">
    <property type="entry name" value="BLR3389 PROTEIN"/>
    <property type="match status" value="1"/>
</dbReference>
<evidence type="ECO:0000313" key="2">
    <source>
        <dbReference type="EMBL" id="MFD2638687.1"/>
    </source>
</evidence>
<dbReference type="RefSeq" id="WP_054752410.1">
    <property type="nucleotide sequence ID" value="NZ_JBHUMZ010000019.1"/>
</dbReference>
<gene>
    <name evidence="2" type="ORF">ACFSW4_07420</name>
</gene>
<dbReference type="SUPFAM" id="SSF53850">
    <property type="entry name" value="Periplasmic binding protein-like II"/>
    <property type="match status" value="1"/>
</dbReference>
<feature type="chain" id="PRO_5047423586" evidence="1">
    <location>
        <begin position="24"/>
        <end position="427"/>
    </location>
</feature>
<organism evidence="2 3">
    <name type="scientific">Piscibacillus salipiscarius</name>
    <dbReference type="NCBI Taxonomy" id="299480"/>
    <lineage>
        <taxon>Bacteria</taxon>
        <taxon>Bacillati</taxon>
        <taxon>Bacillota</taxon>
        <taxon>Bacilli</taxon>
        <taxon>Bacillales</taxon>
        <taxon>Bacillaceae</taxon>
        <taxon>Piscibacillus</taxon>
    </lineage>
</organism>
<reference evidence="3" key="1">
    <citation type="journal article" date="2019" name="Int. J. Syst. Evol. Microbiol.">
        <title>The Global Catalogue of Microorganisms (GCM) 10K type strain sequencing project: providing services to taxonomists for standard genome sequencing and annotation.</title>
        <authorList>
            <consortium name="The Broad Institute Genomics Platform"/>
            <consortium name="The Broad Institute Genome Sequencing Center for Infectious Disease"/>
            <person name="Wu L."/>
            <person name="Ma J."/>
        </authorList>
    </citation>
    <scope>NUCLEOTIDE SEQUENCE [LARGE SCALE GENOMIC DNA]</scope>
    <source>
        <strain evidence="3">TISTR 1571</strain>
    </source>
</reference>
<dbReference type="Gene3D" id="3.40.190.10">
    <property type="entry name" value="Periplasmic binding protein-like II"/>
    <property type="match status" value="2"/>
</dbReference>
<proteinExistence type="predicted"/>
<evidence type="ECO:0000313" key="3">
    <source>
        <dbReference type="Proteomes" id="UP001597452"/>
    </source>
</evidence>
<dbReference type="Pfam" id="PF01547">
    <property type="entry name" value="SBP_bac_1"/>
    <property type="match status" value="1"/>
</dbReference>
<dbReference type="PANTHER" id="PTHR43649">
    <property type="entry name" value="ARABINOSE-BINDING PROTEIN-RELATED"/>
    <property type="match status" value="1"/>
</dbReference>
<comment type="caution">
    <text evidence="2">The sequence shown here is derived from an EMBL/GenBank/DDBJ whole genome shotgun (WGS) entry which is preliminary data.</text>
</comment>
<accession>A0ABW5QAB2</accession>
<dbReference type="Proteomes" id="UP001597452">
    <property type="component" value="Unassembled WGS sequence"/>
</dbReference>
<dbReference type="PROSITE" id="PS51257">
    <property type="entry name" value="PROKAR_LIPOPROTEIN"/>
    <property type="match status" value="1"/>
</dbReference>
<name>A0ABW5QAB2_9BACI</name>
<protein>
    <submittedName>
        <fullName evidence="2">Extracellular solute-binding protein</fullName>
    </submittedName>
</protein>
<dbReference type="EMBL" id="JBHUMZ010000019">
    <property type="protein sequence ID" value="MFD2638687.1"/>
    <property type="molecule type" value="Genomic_DNA"/>
</dbReference>
<sequence>MKRKAVSLMVLIMSCFLVLTACSNEGEESNGDGKVIEFMHLWPEGNSTAHHNIVNDIIEGFESENPGVTIDLEVLSNEQYKEKVQVLSSSDELPDVGMTWAAGYMEPFVEGGQFASLNDILDGEFGDLFVPGTVDAYSFEDTAYGLPLELNIAPVFYNQAIFEEHGLEAPKTYEEFVNVVEVLRENDVAPIALGNKDAWTGSLWYMYLADRIGGPTLLTDAINGDESFTNEAFVSAAEEIQNLVDKNAFIKGYNGLGDQEAKSMFINEQAAMYLIGSWDLPNYTTSEDVPQEVRDSIDYFKFPTVNGNGDPSSFVGGPGVGLFVSENSEVKDEAKEFVQYFVENWGEDAVSNAGVIPATKVDTDEVELHQMYIDVLNDLNNASNITLFADVQMSPDAAQTHLDLIQGLFGNEVSPEEFAEEHEAAME</sequence>
<evidence type="ECO:0000256" key="1">
    <source>
        <dbReference type="SAM" id="SignalP"/>
    </source>
</evidence>
<keyword evidence="1" id="KW-0732">Signal</keyword>
<dbReference type="InterPro" id="IPR050490">
    <property type="entry name" value="Bact_solute-bd_prot1"/>
</dbReference>
<keyword evidence="3" id="KW-1185">Reference proteome</keyword>
<feature type="signal peptide" evidence="1">
    <location>
        <begin position="1"/>
        <end position="23"/>
    </location>
</feature>
<dbReference type="InterPro" id="IPR006059">
    <property type="entry name" value="SBP"/>
</dbReference>